<comment type="caution">
    <text evidence="3">The sequence shown here is derived from an EMBL/GenBank/DDBJ whole genome shotgun (WGS) entry which is preliminary data.</text>
</comment>
<dbReference type="AlphaFoldDB" id="A0A1V3GBB2"/>
<gene>
    <name evidence="3" type="ORF">UN64_02375</name>
</gene>
<organism evidence="3 4">
    <name type="scientific">Fictibacillus arsenicus</name>
    <dbReference type="NCBI Taxonomy" id="255247"/>
    <lineage>
        <taxon>Bacteria</taxon>
        <taxon>Bacillati</taxon>
        <taxon>Bacillota</taxon>
        <taxon>Bacilli</taxon>
        <taxon>Bacillales</taxon>
        <taxon>Fictibacillaceae</taxon>
        <taxon>Fictibacillus</taxon>
    </lineage>
</organism>
<evidence type="ECO:0000313" key="4">
    <source>
        <dbReference type="Proteomes" id="UP000188597"/>
    </source>
</evidence>
<name>A0A1V3GBB2_9BACL</name>
<feature type="compositionally biased region" description="Basic and acidic residues" evidence="1">
    <location>
        <begin position="61"/>
        <end position="80"/>
    </location>
</feature>
<evidence type="ECO:0000313" key="3">
    <source>
        <dbReference type="EMBL" id="OOE14078.1"/>
    </source>
</evidence>
<dbReference type="OrthoDB" id="2963116at2"/>
<dbReference type="RefSeq" id="WP_077359495.1">
    <property type="nucleotide sequence ID" value="NZ_MQMF01000001.1"/>
</dbReference>
<feature type="compositionally biased region" description="Polar residues" evidence="1">
    <location>
        <begin position="81"/>
        <end position="94"/>
    </location>
</feature>
<accession>A0A1V3GBB2</accession>
<dbReference type="EMBL" id="MQMF01000001">
    <property type="protein sequence ID" value="OOE14078.1"/>
    <property type="molecule type" value="Genomic_DNA"/>
</dbReference>
<sequence>MKKRSRTVIFTVSALLIVGVLTFNNFDSQAKATSELSRSDINKIHTPDHSAETIPAVNVKDQSEQKKFGEEKTSLIDDVNKQPSLKISQSNDGQGQIEDNKLVKSDKKTTTIEKETTVNPETRVVDGYTYVNITDSAEENLADLVEIAKKHNGALYAIEYSDSFAMYSNETGEPLIMFSTGSRSVPVEHASILYDMHPSIKEQIKSVIDTGKETVVELGEFESYYISKADGRIYLSF</sequence>
<keyword evidence="2" id="KW-0732">Signal</keyword>
<evidence type="ECO:0000256" key="2">
    <source>
        <dbReference type="SAM" id="SignalP"/>
    </source>
</evidence>
<evidence type="ECO:0000256" key="1">
    <source>
        <dbReference type="SAM" id="MobiDB-lite"/>
    </source>
</evidence>
<feature type="chain" id="PRO_5038793658" evidence="2">
    <location>
        <begin position="31"/>
        <end position="237"/>
    </location>
</feature>
<dbReference type="Proteomes" id="UP000188597">
    <property type="component" value="Unassembled WGS sequence"/>
</dbReference>
<feature type="region of interest" description="Disordered" evidence="1">
    <location>
        <begin position="60"/>
        <end position="99"/>
    </location>
</feature>
<feature type="signal peptide" evidence="2">
    <location>
        <begin position="1"/>
        <end position="30"/>
    </location>
</feature>
<protein>
    <submittedName>
        <fullName evidence="3">Uncharacterized protein</fullName>
    </submittedName>
</protein>
<reference evidence="3 4" key="1">
    <citation type="submission" date="2016-11" db="EMBL/GenBank/DDBJ databases">
        <authorList>
            <person name="Jaros S."/>
            <person name="Januszkiewicz K."/>
            <person name="Wedrychowicz H."/>
        </authorList>
    </citation>
    <scope>NUCLEOTIDE SEQUENCE [LARGE SCALE GENOMIC DNA]</scope>
    <source>
        <strain evidence="3 4">Con a/3</strain>
    </source>
</reference>
<proteinExistence type="predicted"/>